<keyword evidence="1" id="KW-0378">Hydrolase</keyword>
<dbReference type="RefSeq" id="WP_066338483.1">
    <property type="nucleotide sequence ID" value="NZ_CP016503.1"/>
</dbReference>
<dbReference type="PANTHER" id="PTHR31377">
    <property type="entry name" value="AGMATINE DEIMINASE-RELATED"/>
    <property type="match status" value="1"/>
</dbReference>
<protein>
    <submittedName>
        <fullName evidence="2">Agmatine deiminase</fullName>
    </submittedName>
</protein>
<keyword evidence="3" id="KW-1185">Reference proteome</keyword>
<proteinExistence type="predicted"/>
<dbReference type="SUPFAM" id="SSF55909">
    <property type="entry name" value="Pentein"/>
    <property type="match status" value="1"/>
</dbReference>
<accession>A0A1B1U3X9</accession>
<dbReference type="GO" id="GO:0009446">
    <property type="term" value="P:putrescine biosynthetic process"/>
    <property type="evidence" value="ECO:0007669"/>
    <property type="project" value="InterPro"/>
</dbReference>
<name>A0A1B1U3X9_9HELI</name>
<evidence type="ECO:0000313" key="3">
    <source>
        <dbReference type="Proteomes" id="UP000092884"/>
    </source>
</evidence>
<dbReference type="STRING" id="222136.BBW65_00895"/>
<dbReference type="GO" id="GO:0004668">
    <property type="term" value="F:protein-arginine deiminase activity"/>
    <property type="evidence" value="ECO:0007669"/>
    <property type="project" value="InterPro"/>
</dbReference>
<evidence type="ECO:0000256" key="1">
    <source>
        <dbReference type="ARBA" id="ARBA00022801"/>
    </source>
</evidence>
<dbReference type="EMBL" id="CP016503">
    <property type="protein sequence ID" value="ANV97459.1"/>
    <property type="molecule type" value="Genomic_DNA"/>
</dbReference>
<dbReference type="AlphaFoldDB" id="A0A1B1U3X9"/>
<dbReference type="PANTHER" id="PTHR31377:SF0">
    <property type="entry name" value="AGMATINE DEIMINASE-RELATED"/>
    <property type="match status" value="1"/>
</dbReference>
<dbReference type="Proteomes" id="UP000092884">
    <property type="component" value="Chromosome"/>
</dbReference>
<dbReference type="Gene3D" id="3.75.10.10">
    <property type="entry name" value="L-arginine/glycine Amidinotransferase, Chain A"/>
    <property type="match status" value="1"/>
</dbReference>
<dbReference type="Pfam" id="PF04371">
    <property type="entry name" value="PAD_porph"/>
    <property type="match status" value="1"/>
</dbReference>
<evidence type="ECO:0000313" key="2">
    <source>
        <dbReference type="EMBL" id="ANV97459.1"/>
    </source>
</evidence>
<gene>
    <name evidence="2" type="ORF">BBW65_00895</name>
</gene>
<reference evidence="3" key="1">
    <citation type="submission" date="2016-07" db="EMBL/GenBank/DDBJ databases">
        <authorList>
            <person name="Florea S."/>
            <person name="Webb J.S."/>
            <person name="Jaromczyk J."/>
            <person name="Schardl C.L."/>
        </authorList>
    </citation>
    <scope>NUCLEOTIDE SEQUENCE [LARGE SCALE GENOMIC DNA]</scope>
    <source>
        <strain evidence="3">MIT 01-6242</strain>
    </source>
</reference>
<organism evidence="2 3">
    <name type="scientific">Helicobacter enhydrae</name>
    <dbReference type="NCBI Taxonomy" id="222136"/>
    <lineage>
        <taxon>Bacteria</taxon>
        <taxon>Pseudomonadati</taxon>
        <taxon>Campylobacterota</taxon>
        <taxon>Epsilonproteobacteria</taxon>
        <taxon>Campylobacterales</taxon>
        <taxon>Helicobacteraceae</taxon>
        <taxon>Helicobacter</taxon>
    </lineage>
</organism>
<dbReference type="InterPro" id="IPR007466">
    <property type="entry name" value="Peptidyl-Arg-deiminase_porph"/>
</dbReference>
<sequence>MSKRMRAEWERHRAILLAFPHQWSDWNECLEEARANFVRIIAEILRFEEVILCIDPRDVCGEEMICQRFAQEIASQDLQIAKVPLNDTWTRDFGAINLWENDQNVLLDFGFNGWGLKFASCFDNQVNARLKNLGVFDGELRRVGMVLEGGSIESDGNGSILTNTQCLLEANRNPHLSQDQIEYKLQEIFGAERILWLNHGYLAGDDTDSHIDTLARFLSPSKIAYVGCDDENDEHYEELLQMELELQNLRDSTGNPYELIKLPFVRAIYDSDGNRLPATYANFLFVNGALLVPTYQDTNDNLALDILQKALPDREVIGIDCQTLIKQHGSLHCVSMQIY</sequence>
<dbReference type="KEGG" id="het:BBW65_00895"/>
<dbReference type="GO" id="GO:0047632">
    <property type="term" value="F:agmatine deiminase activity"/>
    <property type="evidence" value="ECO:0007669"/>
    <property type="project" value="TreeGrafter"/>
</dbReference>